<dbReference type="OrthoDB" id="5355526at2759"/>
<comment type="caution">
    <text evidence="3">The sequence shown here is derived from an EMBL/GenBank/DDBJ whole genome shotgun (WGS) entry which is preliminary data.</text>
</comment>
<evidence type="ECO:0000313" key="4">
    <source>
        <dbReference type="Proteomes" id="UP000756921"/>
    </source>
</evidence>
<dbReference type="Proteomes" id="UP000756921">
    <property type="component" value="Unassembled WGS sequence"/>
</dbReference>
<protein>
    <submittedName>
        <fullName evidence="3">Uncharacterized protein</fullName>
    </submittedName>
</protein>
<evidence type="ECO:0000256" key="1">
    <source>
        <dbReference type="SAM" id="MobiDB-lite"/>
    </source>
</evidence>
<feature type="region of interest" description="Disordered" evidence="1">
    <location>
        <begin position="49"/>
        <end position="68"/>
    </location>
</feature>
<reference evidence="3" key="1">
    <citation type="journal article" date="2020" name="Mol. Plant Microbe Interact.">
        <title>Genome Sequence of the Biocontrol Agent Coniothyrium minitans strain Conio (IMI 134523).</title>
        <authorList>
            <person name="Patel D."/>
            <person name="Shittu T.A."/>
            <person name="Baroncelli R."/>
            <person name="Muthumeenakshi S."/>
            <person name="Osborne T.H."/>
            <person name="Janganan T.K."/>
            <person name="Sreenivasaprasad S."/>
        </authorList>
    </citation>
    <scope>NUCLEOTIDE SEQUENCE</scope>
    <source>
        <strain evidence="3">Conio</strain>
    </source>
</reference>
<evidence type="ECO:0000256" key="2">
    <source>
        <dbReference type="SAM" id="Phobius"/>
    </source>
</evidence>
<evidence type="ECO:0000313" key="3">
    <source>
        <dbReference type="EMBL" id="KAF9729921.1"/>
    </source>
</evidence>
<feature type="transmembrane region" description="Helical" evidence="2">
    <location>
        <begin position="171"/>
        <end position="193"/>
    </location>
</feature>
<name>A0A9P6G6C0_9PLEO</name>
<keyword evidence="2" id="KW-0472">Membrane</keyword>
<organism evidence="3 4">
    <name type="scientific">Paraphaeosphaeria minitans</name>
    <dbReference type="NCBI Taxonomy" id="565426"/>
    <lineage>
        <taxon>Eukaryota</taxon>
        <taxon>Fungi</taxon>
        <taxon>Dikarya</taxon>
        <taxon>Ascomycota</taxon>
        <taxon>Pezizomycotina</taxon>
        <taxon>Dothideomycetes</taxon>
        <taxon>Pleosporomycetidae</taxon>
        <taxon>Pleosporales</taxon>
        <taxon>Massarineae</taxon>
        <taxon>Didymosphaeriaceae</taxon>
        <taxon>Paraphaeosphaeria</taxon>
    </lineage>
</organism>
<keyword evidence="2" id="KW-1133">Transmembrane helix</keyword>
<accession>A0A9P6G6C0</accession>
<feature type="region of interest" description="Disordered" evidence="1">
    <location>
        <begin position="1"/>
        <end position="22"/>
    </location>
</feature>
<keyword evidence="4" id="KW-1185">Reference proteome</keyword>
<sequence length="202" mass="23138">MKRSIGSKITVTQGPDPASQSQAKTLYRRLDLELKDVFSKLTSRFKNKNTLSLPHHNNSPLVATTSPSPCGSSQQQMLHLLSCMHANRFRKSLSQDRIESVTCDRKLFTFMRDKYSQRRAHLFNDPSCVNGNDTWILDQLPRRICGELHGKAGQPAEGWGIYYQEGLSWRFITLTMVVVFFLVSLFGILWAYLKKDIRELLA</sequence>
<dbReference type="AlphaFoldDB" id="A0A9P6G6C0"/>
<keyword evidence="2" id="KW-0812">Transmembrane</keyword>
<feature type="compositionally biased region" description="Polar residues" evidence="1">
    <location>
        <begin position="7"/>
        <end position="22"/>
    </location>
</feature>
<dbReference type="EMBL" id="WJXW01000015">
    <property type="protein sequence ID" value="KAF9729921.1"/>
    <property type="molecule type" value="Genomic_DNA"/>
</dbReference>
<proteinExistence type="predicted"/>
<gene>
    <name evidence="3" type="ORF">PMIN01_11854</name>
</gene>